<dbReference type="Proteomes" id="UP000092884">
    <property type="component" value="Chromosome"/>
</dbReference>
<comment type="subcellular location">
    <subcellularLocation>
        <location evidence="6">Cytoplasm</location>
    </subcellularLocation>
</comment>
<evidence type="ECO:0000256" key="3">
    <source>
        <dbReference type="ARBA" id="ARBA00022679"/>
    </source>
</evidence>
<dbReference type="AlphaFoldDB" id="A0A1B1U5Z9"/>
<dbReference type="UniPathway" id="UPA00359">
    <property type="reaction ID" value="UER00477"/>
</dbReference>
<proteinExistence type="inferred from homology"/>
<keyword evidence="2 6" id="KW-0441">Lipid A biosynthesis</keyword>
<dbReference type="PANTHER" id="PTHR43480:SF1">
    <property type="entry name" value="ACYL-[ACYL-CARRIER-PROTEIN]--UDP-N-ACETYLGLUCOSAMINE O-ACYLTRANSFERASE, MITOCHONDRIAL-RELATED"/>
    <property type="match status" value="1"/>
</dbReference>
<dbReference type="CDD" id="cd03351">
    <property type="entry name" value="LbH_UDP-GlcNAc_AT"/>
    <property type="match status" value="1"/>
</dbReference>
<evidence type="ECO:0000256" key="6">
    <source>
        <dbReference type="HAMAP-Rule" id="MF_00387"/>
    </source>
</evidence>
<dbReference type="GO" id="GO:0016020">
    <property type="term" value="C:membrane"/>
    <property type="evidence" value="ECO:0007669"/>
    <property type="project" value="GOC"/>
</dbReference>
<comment type="pathway">
    <text evidence="6">Glycolipid biosynthesis; lipid IV(A) biosynthesis; lipid IV(A) from (3R)-3-hydroxytetradecanoyl-[acyl-carrier-protein] and UDP-N-acetyl-alpha-D-glucosamine: step 1/6.</text>
</comment>
<evidence type="ECO:0000256" key="1">
    <source>
        <dbReference type="ARBA" id="ARBA00022516"/>
    </source>
</evidence>
<keyword evidence="6" id="KW-0963">Cytoplasm</keyword>
<comment type="catalytic activity">
    <reaction evidence="6">
        <text>a (3R)-hydroxyacyl-[ACP] + UDP-N-acetyl-alpha-D-glucosamine = a UDP-3-O-[(3R)-3-hydroxyacyl]-N-acetyl-alpha-D-glucosamine + holo-[ACP]</text>
        <dbReference type="Rhea" id="RHEA:67812"/>
        <dbReference type="Rhea" id="RHEA-COMP:9685"/>
        <dbReference type="Rhea" id="RHEA-COMP:9945"/>
        <dbReference type="ChEBI" id="CHEBI:57705"/>
        <dbReference type="ChEBI" id="CHEBI:64479"/>
        <dbReference type="ChEBI" id="CHEBI:78827"/>
        <dbReference type="ChEBI" id="CHEBI:173225"/>
        <dbReference type="EC" id="2.3.1.129"/>
    </reaction>
</comment>
<evidence type="ECO:0000256" key="5">
    <source>
        <dbReference type="ARBA" id="ARBA00023315"/>
    </source>
</evidence>
<evidence type="ECO:0000313" key="8">
    <source>
        <dbReference type="EMBL" id="ANV98151.1"/>
    </source>
</evidence>
<dbReference type="InterPro" id="IPR010137">
    <property type="entry name" value="Lipid_A_LpxA"/>
</dbReference>
<dbReference type="GO" id="GO:0009245">
    <property type="term" value="P:lipid A biosynthetic process"/>
    <property type="evidence" value="ECO:0007669"/>
    <property type="project" value="UniProtKB-UniRule"/>
</dbReference>
<sequence>MRRCDVGFPKSAKIAKTAVIKDGAKIGENVEIGDFCYIGENVEIGDGCIVYDRATIVGYTRLGKNNKVFTGAAVGVPPQDLKYDGEKTELIIGDDNLIREFTTLNPGTAGGGGKTLIGSHNLLMAYVHIAHDCVIGDHCILANNATLGGHVELGDYVNIGGITAVHQFCKIGDGAMVAGCSALSQDIPPFCIAEGNRAVIRGLNRHRLRLLFEHTQIDEISMLYKKLFSRVAPIKELAEEELAKNPSENIARICHFVLESTRGIPFRKGKESE</sequence>
<dbReference type="InterPro" id="IPR029098">
    <property type="entry name" value="Acetyltransf_C"/>
</dbReference>
<dbReference type="Pfam" id="PF13720">
    <property type="entry name" value="Acetyltransf_11"/>
    <property type="match status" value="1"/>
</dbReference>
<keyword evidence="4 6" id="KW-0443">Lipid metabolism</keyword>
<keyword evidence="9" id="KW-1185">Reference proteome</keyword>
<evidence type="ECO:0000259" key="7">
    <source>
        <dbReference type="Pfam" id="PF13720"/>
    </source>
</evidence>
<dbReference type="HAMAP" id="MF_00387">
    <property type="entry name" value="LpxA"/>
    <property type="match status" value="1"/>
</dbReference>
<dbReference type="PANTHER" id="PTHR43480">
    <property type="entry name" value="ACYL-[ACYL-CARRIER-PROTEIN]--UDP-N-ACETYLGLUCOSAMINE O-ACYLTRANSFERASE"/>
    <property type="match status" value="1"/>
</dbReference>
<comment type="subunit">
    <text evidence="6">Homotrimer.</text>
</comment>
<name>A0A1B1U5Z9_9HELI</name>
<dbReference type="PIRSF" id="PIRSF000456">
    <property type="entry name" value="UDP-GlcNAc_acltr"/>
    <property type="match status" value="1"/>
</dbReference>
<comment type="similarity">
    <text evidence="6">Belongs to the transferase hexapeptide repeat family. LpxA subfamily.</text>
</comment>
<dbReference type="STRING" id="222136.BBW65_04755"/>
<evidence type="ECO:0000313" key="9">
    <source>
        <dbReference type="Proteomes" id="UP000092884"/>
    </source>
</evidence>
<dbReference type="NCBIfam" id="TIGR01852">
    <property type="entry name" value="lipid_A_lpxA"/>
    <property type="match status" value="1"/>
</dbReference>
<dbReference type="InterPro" id="IPR011004">
    <property type="entry name" value="Trimer_LpxA-like_sf"/>
</dbReference>
<dbReference type="GO" id="GO:0005737">
    <property type="term" value="C:cytoplasm"/>
    <property type="evidence" value="ECO:0007669"/>
    <property type="project" value="UniProtKB-SubCell"/>
</dbReference>
<organism evidence="8 9">
    <name type="scientific">Helicobacter enhydrae</name>
    <dbReference type="NCBI Taxonomy" id="222136"/>
    <lineage>
        <taxon>Bacteria</taxon>
        <taxon>Pseudomonadati</taxon>
        <taxon>Campylobacterota</taxon>
        <taxon>Epsilonproteobacteria</taxon>
        <taxon>Campylobacterales</taxon>
        <taxon>Helicobacteraceae</taxon>
        <taxon>Helicobacter</taxon>
    </lineage>
</organism>
<protein>
    <recommendedName>
        <fullName evidence="6">Acyl-[acyl-carrier-protein]--UDP-N-acetylglucosamine O-acyltransferase</fullName>
        <shortName evidence="6">UDP-N-acetylglucosamine acyltransferase</shortName>
        <ecNumber evidence="6">2.3.1.129</ecNumber>
    </recommendedName>
</protein>
<dbReference type="EC" id="2.3.1.129" evidence="6"/>
<dbReference type="GO" id="GO:0008780">
    <property type="term" value="F:acyl-[acyl-carrier-protein]-UDP-N-acetylglucosamine O-acyltransferase activity"/>
    <property type="evidence" value="ECO:0007669"/>
    <property type="project" value="UniProtKB-UniRule"/>
</dbReference>
<dbReference type="Gene3D" id="2.160.10.10">
    <property type="entry name" value="Hexapeptide repeat proteins"/>
    <property type="match status" value="1"/>
</dbReference>
<keyword evidence="3 6" id="KW-0808">Transferase</keyword>
<dbReference type="NCBIfam" id="NF003657">
    <property type="entry name" value="PRK05289.1"/>
    <property type="match status" value="1"/>
</dbReference>
<dbReference type="EMBL" id="CP016503">
    <property type="protein sequence ID" value="ANV98151.1"/>
    <property type="molecule type" value="Genomic_DNA"/>
</dbReference>
<comment type="function">
    <text evidence="6">Involved in the biosynthesis of lipid A, a phosphorylated glycolipid that anchors the lipopolysaccharide to the outer membrane of the cell.</text>
</comment>
<dbReference type="OrthoDB" id="9807278at2"/>
<dbReference type="InterPro" id="IPR037157">
    <property type="entry name" value="Acetyltransf_C_sf"/>
</dbReference>
<evidence type="ECO:0000256" key="4">
    <source>
        <dbReference type="ARBA" id="ARBA00023098"/>
    </source>
</evidence>
<keyword evidence="6" id="KW-0677">Repeat</keyword>
<dbReference type="Gene3D" id="1.20.1180.10">
    <property type="entry name" value="Udp N-acetylglucosamine O-acyltransferase, C-terminal domain"/>
    <property type="match status" value="1"/>
</dbReference>
<evidence type="ECO:0000256" key="2">
    <source>
        <dbReference type="ARBA" id="ARBA00022556"/>
    </source>
</evidence>
<feature type="domain" description="UDP N-acetylglucosamine O-acyltransferase C-terminal" evidence="7">
    <location>
        <begin position="186"/>
        <end position="264"/>
    </location>
</feature>
<dbReference type="SUPFAM" id="SSF51161">
    <property type="entry name" value="Trimeric LpxA-like enzymes"/>
    <property type="match status" value="1"/>
</dbReference>
<keyword evidence="5 6" id="KW-0012">Acyltransferase</keyword>
<keyword evidence="1 6" id="KW-0444">Lipid biosynthesis</keyword>
<reference evidence="9" key="1">
    <citation type="submission" date="2016-07" db="EMBL/GenBank/DDBJ databases">
        <authorList>
            <person name="Florea S."/>
            <person name="Webb J.S."/>
            <person name="Jaromczyk J."/>
            <person name="Schardl C.L."/>
        </authorList>
    </citation>
    <scope>NUCLEOTIDE SEQUENCE [LARGE SCALE GENOMIC DNA]</scope>
    <source>
        <strain evidence="9">MIT 01-6242</strain>
    </source>
</reference>
<dbReference type="Pfam" id="PF00132">
    <property type="entry name" value="Hexapep"/>
    <property type="match status" value="2"/>
</dbReference>
<gene>
    <name evidence="6" type="primary">lpxA</name>
    <name evidence="8" type="ORF">BBW65_04755</name>
</gene>
<accession>A0A1B1U5Z9</accession>
<dbReference type="InterPro" id="IPR001451">
    <property type="entry name" value="Hexapep"/>
</dbReference>
<dbReference type="KEGG" id="het:BBW65_04755"/>